<evidence type="ECO:0000256" key="1">
    <source>
        <dbReference type="SAM" id="MobiDB-lite"/>
    </source>
</evidence>
<organism evidence="2 3">
    <name type="scientific">Microbacterium azadirachtae</name>
    <dbReference type="NCBI Taxonomy" id="582680"/>
    <lineage>
        <taxon>Bacteria</taxon>
        <taxon>Bacillati</taxon>
        <taxon>Actinomycetota</taxon>
        <taxon>Actinomycetes</taxon>
        <taxon>Micrococcales</taxon>
        <taxon>Microbacteriaceae</taxon>
        <taxon>Microbacterium</taxon>
    </lineage>
</organism>
<dbReference type="AlphaFoldDB" id="A0A0F0LZT3"/>
<dbReference type="PATRIC" id="fig|582680.6.peg.169"/>
<accession>A0A0F0LZT3</accession>
<dbReference type="EMBL" id="JYIX01000015">
    <property type="protein sequence ID" value="KJL36911.1"/>
    <property type="molecule type" value="Genomic_DNA"/>
</dbReference>
<reference evidence="2 3" key="1">
    <citation type="submission" date="2015-02" db="EMBL/GenBank/DDBJ databases">
        <title>Draft genome sequences of ten Microbacterium spp. with emphasis on heavy metal contaminated environments.</title>
        <authorList>
            <person name="Corretto E."/>
        </authorList>
    </citation>
    <scope>NUCLEOTIDE SEQUENCE [LARGE SCALE GENOMIC DNA]</scope>
    <source>
        <strain evidence="2 3">ARN176</strain>
    </source>
</reference>
<sequence length="53" mass="5551">MRMNIPDTRNAGFPGGSGSDSPLTTRLQLGDETALLNCSLVAEMESRGQRAGA</sequence>
<dbReference type="Proteomes" id="UP000033740">
    <property type="component" value="Unassembled WGS sequence"/>
</dbReference>
<gene>
    <name evidence="2" type="ORF">RS86_00166</name>
</gene>
<proteinExistence type="predicted"/>
<evidence type="ECO:0000313" key="3">
    <source>
        <dbReference type="Proteomes" id="UP000033740"/>
    </source>
</evidence>
<evidence type="ECO:0000313" key="2">
    <source>
        <dbReference type="EMBL" id="KJL36911.1"/>
    </source>
</evidence>
<protein>
    <submittedName>
        <fullName evidence="2">Uncharacterized protein</fullName>
    </submittedName>
</protein>
<feature type="region of interest" description="Disordered" evidence="1">
    <location>
        <begin position="1"/>
        <end position="26"/>
    </location>
</feature>
<comment type="caution">
    <text evidence="2">The sequence shown here is derived from an EMBL/GenBank/DDBJ whole genome shotgun (WGS) entry which is preliminary data.</text>
</comment>
<keyword evidence="3" id="KW-1185">Reference proteome</keyword>
<name>A0A0F0LZT3_9MICO</name>